<dbReference type="PANTHER" id="PTHR32309">
    <property type="entry name" value="TYROSINE-PROTEIN KINASE"/>
    <property type="match status" value="1"/>
</dbReference>
<dbReference type="EMBL" id="CP001340">
    <property type="protein sequence ID" value="ACL95977.1"/>
    <property type="molecule type" value="Genomic_DNA"/>
</dbReference>
<evidence type="ECO:0000313" key="2">
    <source>
        <dbReference type="Proteomes" id="UP000001364"/>
    </source>
</evidence>
<gene>
    <name evidence="1" type="primary">hfsB</name>
    <name evidence="1" type="ordered locus">CCNA_02512</name>
</gene>
<dbReference type="SUPFAM" id="SSF52540">
    <property type="entry name" value="P-loop containing nucleoside triphosphate hydrolases"/>
    <property type="match status" value="1"/>
</dbReference>
<dbReference type="InterPro" id="IPR027417">
    <property type="entry name" value="P-loop_NTPase"/>
</dbReference>
<dbReference type="Gene3D" id="3.40.50.300">
    <property type="entry name" value="P-loop containing nucleotide triphosphate hydrolases"/>
    <property type="match status" value="1"/>
</dbReference>
<dbReference type="GO" id="GO:0004713">
    <property type="term" value="F:protein tyrosine kinase activity"/>
    <property type="evidence" value="ECO:0007669"/>
    <property type="project" value="TreeGrafter"/>
</dbReference>
<name>A0A0H3CAV0_CAUVN</name>
<dbReference type="InterPro" id="IPR050445">
    <property type="entry name" value="Bact_polysacc_biosynth/exp"/>
</dbReference>
<dbReference type="AlphaFoldDB" id="A0A0H3CAV0"/>
<proteinExistence type="predicted"/>
<dbReference type="GO" id="GO:0005886">
    <property type="term" value="C:plasma membrane"/>
    <property type="evidence" value="ECO:0007669"/>
    <property type="project" value="TreeGrafter"/>
</dbReference>
<keyword evidence="2" id="KW-1185">Reference proteome</keyword>
<organism evidence="1 2">
    <name type="scientific">Caulobacter vibrioides (strain NA1000 / CB15N)</name>
    <name type="common">Caulobacter crescentus</name>
    <dbReference type="NCBI Taxonomy" id="565050"/>
    <lineage>
        <taxon>Bacteria</taxon>
        <taxon>Pseudomonadati</taxon>
        <taxon>Pseudomonadota</taxon>
        <taxon>Alphaproteobacteria</taxon>
        <taxon>Caulobacterales</taxon>
        <taxon>Caulobacteraceae</taxon>
        <taxon>Caulobacter</taxon>
    </lineage>
</organism>
<accession>A0A0H3CAV0</accession>
<protein>
    <submittedName>
        <fullName evidence="1">Polysaccharide autokinase-related protein hfsB</fullName>
    </submittedName>
</protein>
<dbReference type="GeneID" id="7330665"/>
<dbReference type="RefSeq" id="WP_010920288.1">
    <property type="nucleotide sequence ID" value="NC_011916.1"/>
</dbReference>
<evidence type="ECO:0000313" key="1">
    <source>
        <dbReference type="EMBL" id="ACL95977.1"/>
    </source>
</evidence>
<dbReference type="SMR" id="A0A0H3CAV0"/>
<dbReference type="PATRIC" id="fig|565050.3.peg.2465"/>
<sequence>MVDLNVEMTELWSALGAPPAGRPHVVQFVAARRGEGTSTVAREFARFASRRAGRKTWLIDLDLSDPTQFHALAADPQRYGPLGPPVAASPDGSVFFTVQPPAPNPEGGVWPDAKYLVGHSVGGPRLWVARLNREALRGRQQAHVIPSPDYWRALRKHAEVIVVDCPSVDRSQSGPTIARHMDQTVLVVSADQPDVRQPALLRDAITAAGGRCAGLFFNKVSLQPPAFLKAILP</sequence>
<dbReference type="HOGENOM" id="CLU_1188114_0_0_5"/>
<dbReference type="OrthoDB" id="7183816at2"/>
<dbReference type="RefSeq" id="YP_002517885.1">
    <property type="nucleotide sequence ID" value="NC_011916.1"/>
</dbReference>
<dbReference type="KEGG" id="ccs:CCNA_02512"/>
<dbReference type="Proteomes" id="UP000001364">
    <property type="component" value="Chromosome"/>
</dbReference>
<dbReference type="PANTHER" id="PTHR32309:SF13">
    <property type="entry name" value="FERRIC ENTEROBACTIN TRANSPORT PROTEIN FEPE"/>
    <property type="match status" value="1"/>
</dbReference>
<reference evidence="1 2" key="1">
    <citation type="journal article" date="2010" name="J. Bacteriol.">
        <title>The genetic basis of laboratory adaptation in Caulobacter crescentus.</title>
        <authorList>
            <person name="Marks M.E."/>
            <person name="Castro-Rojas C.M."/>
            <person name="Teiling C."/>
            <person name="Du L."/>
            <person name="Kapatral V."/>
            <person name="Walunas T.L."/>
            <person name="Crosson S."/>
        </authorList>
    </citation>
    <scope>NUCLEOTIDE SEQUENCE [LARGE SCALE GENOMIC DNA]</scope>
    <source>
        <strain evidence="2">NA1000 / CB15N</strain>
    </source>
</reference>